<dbReference type="STRING" id="150033.RV14_GL000812"/>
<accession>A0A1L8WF28</accession>
<dbReference type="AlphaFoldDB" id="A0A1L8WF28"/>
<sequence>MNGANSEMVQSINTKVELTTNATSYLGIAEYGKIMIGDKGFEFYNERDARKFIQIPWEEVDRVIASVMFNGKWIPRFAIRTKRNGTYSFAAKDPKKVLRAVRKYVDPNHMVRSLSLFDVVKRGMKNIFKRKSK</sequence>
<dbReference type="PIRSF" id="PIRSF021265">
    <property type="entry name" value="DUF956"/>
    <property type="match status" value="1"/>
</dbReference>
<protein>
    <submittedName>
        <fullName evidence="1">Uncharacterized protein</fullName>
    </submittedName>
</protein>
<dbReference type="Proteomes" id="UP000182152">
    <property type="component" value="Unassembled WGS sequence"/>
</dbReference>
<dbReference type="InterPro" id="IPR010360">
    <property type="entry name" value="DUF956"/>
</dbReference>
<organism evidence="1 2">
    <name type="scientific">Enterococcus ratti</name>
    <dbReference type="NCBI Taxonomy" id="150033"/>
    <lineage>
        <taxon>Bacteria</taxon>
        <taxon>Bacillati</taxon>
        <taxon>Bacillota</taxon>
        <taxon>Bacilli</taxon>
        <taxon>Lactobacillales</taxon>
        <taxon>Enterococcaceae</taxon>
        <taxon>Enterococcus</taxon>
    </lineage>
</organism>
<proteinExistence type="predicted"/>
<gene>
    <name evidence="1" type="ORF">RV14_GL000812</name>
</gene>
<keyword evidence="2" id="KW-1185">Reference proteome</keyword>
<reference evidence="1 2" key="1">
    <citation type="submission" date="2014-12" db="EMBL/GenBank/DDBJ databases">
        <title>Draft genome sequences of 29 type strains of Enterococci.</title>
        <authorList>
            <person name="Zhong Z."/>
            <person name="Sun Z."/>
            <person name="Liu W."/>
            <person name="Zhang W."/>
            <person name="Zhang H."/>
        </authorList>
    </citation>
    <scope>NUCLEOTIDE SEQUENCE [LARGE SCALE GENOMIC DNA]</scope>
    <source>
        <strain evidence="1 2">DSM 15687</strain>
    </source>
</reference>
<evidence type="ECO:0000313" key="1">
    <source>
        <dbReference type="EMBL" id="OJG79631.1"/>
    </source>
</evidence>
<evidence type="ECO:0000313" key="2">
    <source>
        <dbReference type="Proteomes" id="UP000182152"/>
    </source>
</evidence>
<comment type="caution">
    <text evidence="1">The sequence shown here is derived from an EMBL/GenBank/DDBJ whole genome shotgun (WGS) entry which is preliminary data.</text>
</comment>
<dbReference type="EMBL" id="JXLB01000018">
    <property type="protein sequence ID" value="OJG79631.1"/>
    <property type="molecule type" value="Genomic_DNA"/>
</dbReference>
<name>A0A1L8WF28_9ENTE</name>
<dbReference type="Pfam" id="PF06115">
    <property type="entry name" value="DUF956"/>
    <property type="match status" value="1"/>
</dbReference>